<dbReference type="Proteomes" id="UP000297229">
    <property type="component" value="Unassembled WGS sequence"/>
</dbReference>
<protein>
    <submittedName>
        <fullName evidence="2">Uncharacterized protein</fullName>
    </submittedName>
</protein>
<feature type="region of interest" description="Disordered" evidence="1">
    <location>
        <begin position="1"/>
        <end position="39"/>
    </location>
</feature>
<organism evidence="2 3">
    <name type="scientific">Botrytis elliptica</name>
    <dbReference type="NCBI Taxonomy" id="278938"/>
    <lineage>
        <taxon>Eukaryota</taxon>
        <taxon>Fungi</taxon>
        <taxon>Dikarya</taxon>
        <taxon>Ascomycota</taxon>
        <taxon>Pezizomycotina</taxon>
        <taxon>Leotiomycetes</taxon>
        <taxon>Helotiales</taxon>
        <taxon>Sclerotiniaceae</taxon>
        <taxon>Botrytis</taxon>
    </lineage>
</organism>
<proteinExistence type="predicted"/>
<gene>
    <name evidence="2" type="ORF">BELL_0641g00080</name>
</gene>
<sequence length="77" mass="8321">MDSSAAIREKSPNPEFQGKVESGQKQKADANFTKSETTPDTVATVATAIEQPAREFKDVLFALSDVSYGQNKVIGMI</sequence>
<evidence type="ECO:0000313" key="2">
    <source>
        <dbReference type="EMBL" id="TGO70954.1"/>
    </source>
</evidence>
<evidence type="ECO:0000313" key="3">
    <source>
        <dbReference type="Proteomes" id="UP000297229"/>
    </source>
</evidence>
<name>A0A4Z1JCK5_9HELO</name>
<accession>A0A4Z1JCK5</accession>
<dbReference type="AlphaFoldDB" id="A0A4Z1JCK5"/>
<keyword evidence="3" id="KW-1185">Reference proteome</keyword>
<comment type="caution">
    <text evidence="2">The sequence shown here is derived from an EMBL/GenBank/DDBJ whole genome shotgun (WGS) entry which is preliminary data.</text>
</comment>
<dbReference type="EMBL" id="PQXM01000639">
    <property type="protein sequence ID" value="TGO70954.1"/>
    <property type="molecule type" value="Genomic_DNA"/>
</dbReference>
<reference evidence="2 3" key="1">
    <citation type="submission" date="2017-12" db="EMBL/GenBank/DDBJ databases">
        <title>Comparative genomics of Botrytis spp.</title>
        <authorList>
            <person name="Valero-Jimenez C.A."/>
            <person name="Tapia P."/>
            <person name="Veloso J."/>
            <person name="Silva-Moreno E."/>
            <person name="Staats M."/>
            <person name="Valdes J.H."/>
            <person name="Van Kan J.A.L."/>
        </authorList>
    </citation>
    <scope>NUCLEOTIDE SEQUENCE [LARGE SCALE GENOMIC DNA]</scope>
    <source>
        <strain evidence="2 3">Be9601</strain>
    </source>
</reference>
<evidence type="ECO:0000256" key="1">
    <source>
        <dbReference type="SAM" id="MobiDB-lite"/>
    </source>
</evidence>